<evidence type="ECO:0000256" key="3">
    <source>
        <dbReference type="ARBA" id="ARBA00006669"/>
    </source>
</evidence>
<feature type="transmembrane region" description="Helical" evidence="10">
    <location>
        <begin position="45"/>
        <end position="64"/>
    </location>
</feature>
<dbReference type="AlphaFoldDB" id="A0A318SQE7"/>
<comment type="caution">
    <text evidence="11">The sequence shown here is derived from an EMBL/GenBank/DDBJ whole genome shotgun (WGS) entry which is preliminary data.</text>
</comment>
<comment type="subcellular location">
    <subcellularLocation>
        <location evidence="2">Cell membrane</location>
        <topology evidence="2">Multi-pass membrane protein</topology>
    </subcellularLocation>
</comment>
<dbReference type="Pfam" id="PF04973">
    <property type="entry name" value="NMN_transporter"/>
    <property type="match status" value="1"/>
</dbReference>
<evidence type="ECO:0000313" key="12">
    <source>
        <dbReference type="Proteomes" id="UP000247540"/>
    </source>
</evidence>
<keyword evidence="12" id="KW-1185">Reference proteome</keyword>
<name>A0A318SQE7_9BURK</name>
<evidence type="ECO:0000256" key="2">
    <source>
        <dbReference type="ARBA" id="ARBA00004651"/>
    </source>
</evidence>
<evidence type="ECO:0000256" key="7">
    <source>
        <dbReference type="ARBA" id="ARBA00022692"/>
    </source>
</evidence>
<dbReference type="GO" id="GO:0034257">
    <property type="term" value="F:nicotinamide riboside transmembrane transporter activity"/>
    <property type="evidence" value="ECO:0007669"/>
    <property type="project" value="InterPro"/>
</dbReference>
<evidence type="ECO:0000256" key="6">
    <source>
        <dbReference type="ARBA" id="ARBA00022475"/>
    </source>
</evidence>
<sequence length="211" mass="23881">MTDTLSALLFAPAFVLWGAPASWAEVLGFALGLWMVRMNIRERHWGWPLAILSSVLYFFVFWRSRLYADASLQVFFALVALWGWTQWLAGRRADGKPLTVGRLGRRGRRATLLACLLLWPVIGLALARYTDSDVPWWDAFPTATSLVAQFLLGRKYIDNWGLWLVVNVVCVGLFAYKGLWLTVVLYALFAALSIVGWRAWRRRMAPGDAAA</sequence>
<evidence type="ECO:0000256" key="1">
    <source>
        <dbReference type="ARBA" id="ARBA00002672"/>
    </source>
</evidence>
<evidence type="ECO:0000256" key="9">
    <source>
        <dbReference type="ARBA" id="ARBA00023136"/>
    </source>
</evidence>
<dbReference type="Proteomes" id="UP000247540">
    <property type="component" value="Unassembled WGS sequence"/>
</dbReference>
<dbReference type="EMBL" id="QJTC01000002">
    <property type="protein sequence ID" value="PYE79539.1"/>
    <property type="molecule type" value="Genomic_DNA"/>
</dbReference>
<dbReference type="PANTHER" id="PTHR36122:SF2">
    <property type="entry name" value="NICOTINAMIDE RIBOSIDE TRANSPORTER PNUC"/>
    <property type="match status" value="1"/>
</dbReference>
<keyword evidence="6" id="KW-1003">Cell membrane</keyword>
<comment type="similarity">
    <text evidence="3">Belongs to the nicotinamide ribonucleoside (NR) uptake permease (TC 4.B.1) family.</text>
</comment>
<evidence type="ECO:0000313" key="11">
    <source>
        <dbReference type="EMBL" id="PYE79539.1"/>
    </source>
</evidence>
<dbReference type="NCBIfam" id="TIGR01528">
    <property type="entry name" value="NMN_trans_PnuC"/>
    <property type="match status" value="1"/>
</dbReference>
<evidence type="ECO:0000256" key="8">
    <source>
        <dbReference type="ARBA" id="ARBA00022989"/>
    </source>
</evidence>
<evidence type="ECO:0000256" key="10">
    <source>
        <dbReference type="SAM" id="Phobius"/>
    </source>
</evidence>
<keyword evidence="7 10" id="KW-0812">Transmembrane</keyword>
<protein>
    <recommendedName>
        <fullName evidence="4">Nicotinamide riboside transporter PnuC</fullName>
    </recommendedName>
</protein>
<dbReference type="InterPro" id="IPR006419">
    <property type="entry name" value="NMN_transpt_PnuC"/>
</dbReference>
<evidence type="ECO:0000256" key="5">
    <source>
        <dbReference type="ARBA" id="ARBA00022448"/>
    </source>
</evidence>
<comment type="function">
    <text evidence="1">Required for nicotinamide riboside transport across the inner membrane.</text>
</comment>
<dbReference type="RefSeq" id="WP_110464495.1">
    <property type="nucleotide sequence ID" value="NZ_JAMOFZ010000001.1"/>
</dbReference>
<keyword evidence="5" id="KW-0813">Transport</keyword>
<accession>A0A318SQE7</accession>
<reference evidence="11 12" key="1">
    <citation type="submission" date="2018-06" db="EMBL/GenBank/DDBJ databases">
        <title>Genomic Encyclopedia of Type Strains, Phase III (KMG-III): the genomes of soil and plant-associated and newly described type strains.</title>
        <authorList>
            <person name="Whitman W."/>
        </authorList>
    </citation>
    <scope>NUCLEOTIDE SEQUENCE [LARGE SCALE GENOMIC DNA]</scope>
    <source>
        <strain evidence="11 12">CECT 7646</strain>
    </source>
</reference>
<feature type="transmembrane region" description="Helical" evidence="10">
    <location>
        <begin position="6"/>
        <end position="33"/>
    </location>
</feature>
<proteinExistence type="inferred from homology"/>
<dbReference type="OrthoDB" id="9791248at2"/>
<keyword evidence="8 10" id="KW-1133">Transmembrane helix</keyword>
<feature type="transmembrane region" description="Helical" evidence="10">
    <location>
        <begin position="110"/>
        <end position="129"/>
    </location>
</feature>
<organism evidence="11 12">
    <name type="scientific">Xylophilus ampelinus</name>
    <dbReference type="NCBI Taxonomy" id="54067"/>
    <lineage>
        <taxon>Bacteria</taxon>
        <taxon>Pseudomonadati</taxon>
        <taxon>Pseudomonadota</taxon>
        <taxon>Betaproteobacteria</taxon>
        <taxon>Burkholderiales</taxon>
        <taxon>Xylophilus</taxon>
    </lineage>
</organism>
<dbReference type="GO" id="GO:0005886">
    <property type="term" value="C:plasma membrane"/>
    <property type="evidence" value="ECO:0007669"/>
    <property type="project" value="UniProtKB-SubCell"/>
</dbReference>
<feature type="transmembrane region" description="Helical" evidence="10">
    <location>
        <begin position="183"/>
        <end position="200"/>
    </location>
</feature>
<gene>
    <name evidence="11" type="ORF">DFQ15_102274</name>
</gene>
<feature type="transmembrane region" description="Helical" evidence="10">
    <location>
        <begin position="70"/>
        <end position="89"/>
    </location>
</feature>
<evidence type="ECO:0000256" key="4">
    <source>
        <dbReference type="ARBA" id="ARBA00017522"/>
    </source>
</evidence>
<keyword evidence="9 10" id="KW-0472">Membrane</keyword>
<dbReference type="PANTHER" id="PTHR36122">
    <property type="entry name" value="NICOTINAMIDE RIBOSIDE TRANSPORTER PNUC"/>
    <property type="match status" value="1"/>
</dbReference>